<dbReference type="AlphaFoldDB" id="A0A5M9I4H6"/>
<dbReference type="Gene3D" id="1.10.10.60">
    <property type="entry name" value="Homeodomain-like"/>
    <property type="match status" value="2"/>
</dbReference>
<dbReference type="EMBL" id="VMSO01000002">
    <property type="protein sequence ID" value="KAA8502485.1"/>
    <property type="molecule type" value="Genomic_DNA"/>
</dbReference>
<dbReference type="PROSITE" id="PS01124">
    <property type="entry name" value="HTH_ARAC_FAMILY_2"/>
    <property type="match status" value="1"/>
</dbReference>
<evidence type="ECO:0000313" key="5">
    <source>
        <dbReference type="EMBL" id="KAA8502485.1"/>
    </source>
</evidence>
<keyword evidence="1" id="KW-0805">Transcription regulation</keyword>
<gene>
    <name evidence="5" type="ORF">FNY66_02290</name>
</gene>
<keyword evidence="6" id="KW-1185">Reference proteome</keyword>
<dbReference type="PANTHER" id="PTHR43280:SF28">
    <property type="entry name" value="HTH-TYPE TRANSCRIPTIONAL ACTIVATOR RHAS"/>
    <property type="match status" value="1"/>
</dbReference>
<dbReference type="SUPFAM" id="SSF46689">
    <property type="entry name" value="Homeodomain-like"/>
    <property type="match status" value="2"/>
</dbReference>
<dbReference type="SUPFAM" id="SSF51215">
    <property type="entry name" value="Regulatory protein AraC"/>
    <property type="match status" value="1"/>
</dbReference>
<comment type="caution">
    <text evidence="5">The sequence shown here is derived from an EMBL/GenBank/DDBJ whole genome shotgun (WGS) entry which is preliminary data.</text>
</comment>
<dbReference type="OrthoDB" id="342399at2"/>
<dbReference type="InterPro" id="IPR018060">
    <property type="entry name" value="HTH_AraC"/>
</dbReference>
<evidence type="ECO:0000256" key="1">
    <source>
        <dbReference type="ARBA" id="ARBA00023015"/>
    </source>
</evidence>
<dbReference type="InterPro" id="IPR037923">
    <property type="entry name" value="HTH-like"/>
</dbReference>
<reference evidence="5 6" key="1">
    <citation type="submission" date="2019-07" db="EMBL/GenBank/DDBJ databases">
        <authorList>
            <person name="Wongkuna S."/>
            <person name="Scaria J."/>
        </authorList>
    </citation>
    <scope>NUCLEOTIDE SEQUENCE [LARGE SCALE GENOMIC DNA]</scope>
    <source>
        <strain evidence="5 6">SW178</strain>
    </source>
</reference>
<dbReference type="InterPro" id="IPR009057">
    <property type="entry name" value="Homeodomain-like_sf"/>
</dbReference>
<dbReference type="SMART" id="SM00342">
    <property type="entry name" value="HTH_ARAC"/>
    <property type="match status" value="1"/>
</dbReference>
<proteinExistence type="predicted"/>
<keyword evidence="2" id="KW-0238">DNA-binding</keyword>
<name>A0A5M9I4H6_9FIRM</name>
<dbReference type="Proteomes" id="UP000322025">
    <property type="component" value="Unassembled WGS sequence"/>
</dbReference>
<dbReference type="Pfam" id="PF12833">
    <property type="entry name" value="HTH_18"/>
    <property type="match status" value="1"/>
</dbReference>
<dbReference type="GO" id="GO:0043565">
    <property type="term" value="F:sequence-specific DNA binding"/>
    <property type="evidence" value="ECO:0007669"/>
    <property type="project" value="InterPro"/>
</dbReference>
<accession>A0A5M9I4H6</accession>
<dbReference type="PANTHER" id="PTHR43280">
    <property type="entry name" value="ARAC-FAMILY TRANSCRIPTIONAL REGULATOR"/>
    <property type="match status" value="1"/>
</dbReference>
<evidence type="ECO:0000259" key="4">
    <source>
        <dbReference type="PROSITE" id="PS01124"/>
    </source>
</evidence>
<dbReference type="GO" id="GO:0003700">
    <property type="term" value="F:DNA-binding transcription factor activity"/>
    <property type="evidence" value="ECO:0007669"/>
    <property type="project" value="InterPro"/>
</dbReference>
<protein>
    <submittedName>
        <fullName evidence="5">Helix-turn-helix transcriptional regulator</fullName>
    </submittedName>
</protein>
<evidence type="ECO:0000256" key="2">
    <source>
        <dbReference type="ARBA" id="ARBA00023125"/>
    </source>
</evidence>
<organism evidence="5 6">
    <name type="scientific">Mediterraneibacter catenae</name>
    <dbReference type="NCBI Taxonomy" id="2594882"/>
    <lineage>
        <taxon>Bacteria</taxon>
        <taxon>Bacillati</taxon>
        <taxon>Bacillota</taxon>
        <taxon>Clostridia</taxon>
        <taxon>Lachnospirales</taxon>
        <taxon>Lachnospiraceae</taxon>
        <taxon>Mediterraneibacter</taxon>
    </lineage>
</organism>
<keyword evidence="3" id="KW-0804">Transcription</keyword>
<evidence type="ECO:0000313" key="6">
    <source>
        <dbReference type="Proteomes" id="UP000322025"/>
    </source>
</evidence>
<feature type="domain" description="HTH araC/xylS-type" evidence="4">
    <location>
        <begin position="154"/>
        <end position="251"/>
    </location>
</feature>
<evidence type="ECO:0000256" key="3">
    <source>
        <dbReference type="ARBA" id="ARBA00023163"/>
    </source>
</evidence>
<sequence>MPLWNFPIFWHYHKDAFEFSIPAKGTFSFSTEEKDYEFSGGEVFVSFPNEIHGTNQIPVTVGDLYWFQIDISTENDFLFLNSAAARHLIDQLKALPHHVVRTVIRRTVPFIRQTFELAKDNADPFLIASHLLLFLHLIISYSKREPFPMSPDIRKVYERILADPSQELSLEDLAATAGLSCSQFKQKFKNQLGVSPRHFINAQKVEYAKKLLTEGKSVTETAMLLNFSTSSYFSTVFKKYTMYTPKDYVRKKRKT</sequence>